<dbReference type="GeneID" id="98179058"/>
<dbReference type="EMBL" id="BAAFSV010000004">
    <property type="protein sequence ID" value="GAB1318105.1"/>
    <property type="molecule type" value="Genomic_DNA"/>
</dbReference>
<reference evidence="1 2" key="1">
    <citation type="submission" date="2024-09" db="EMBL/GenBank/DDBJ databases">
        <title>Itraconazole resistance in Madurella fahalii resulting from another homologue of gene encoding cytochrome P450 14-alpha sterol demethylase (CYP51).</title>
        <authorList>
            <person name="Yoshioka I."/>
            <person name="Fahal A.H."/>
            <person name="Kaneko S."/>
            <person name="Yaguchi T."/>
        </authorList>
    </citation>
    <scope>NUCLEOTIDE SEQUENCE [LARGE SCALE GENOMIC DNA]</scope>
    <source>
        <strain evidence="1 2">IFM 68171</strain>
    </source>
</reference>
<dbReference type="RefSeq" id="XP_070919836.1">
    <property type="nucleotide sequence ID" value="XM_071063735.1"/>
</dbReference>
<gene>
    <name evidence="1" type="ORF">MFIFM68171_08315</name>
</gene>
<accession>A0ABQ0GKM0</accession>
<organism evidence="1 2">
    <name type="scientific">Madurella fahalii</name>
    <dbReference type="NCBI Taxonomy" id="1157608"/>
    <lineage>
        <taxon>Eukaryota</taxon>
        <taxon>Fungi</taxon>
        <taxon>Dikarya</taxon>
        <taxon>Ascomycota</taxon>
        <taxon>Pezizomycotina</taxon>
        <taxon>Sordariomycetes</taxon>
        <taxon>Sordariomycetidae</taxon>
        <taxon>Sordariales</taxon>
        <taxon>Sordariales incertae sedis</taxon>
        <taxon>Madurella</taxon>
    </lineage>
</organism>
<dbReference type="Proteomes" id="UP001628179">
    <property type="component" value="Unassembled WGS sequence"/>
</dbReference>
<evidence type="ECO:0000313" key="1">
    <source>
        <dbReference type="EMBL" id="GAB1318105.1"/>
    </source>
</evidence>
<proteinExistence type="predicted"/>
<keyword evidence="2" id="KW-1185">Reference proteome</keyword>
<protein>
    <submittedName>
        <fullName evidence="1">Uncharacterized protein</fullName>
    </submittedName>
</protein>
<evidence type="ECO:0000313" key="2">
    <source>
        <dbReference type="Proteomes" id="UP001628179"/>
    </source>
</evidence>
<name>A0ABQ0GKM0_9PEZI</name>
<sequence>MPPRYTKEMVVKTLEQIRDDFGRLLNRKEVQDTPDLKEAVTRMQEDMAQHVEWAKTHPADGDFSVWTGGWEIPSRYQATIESKLHRGVDPQVIANELEYRVPK</sequence>
<comment type="caution">
    <text evidence="1">The sequence shown here is derived from an EMBL/GenBank/DDBJ whole genome shotgun (WGS) entry which is preliminary data.</text>
</comment>